<feature type="compositionally biased region" description="Basic and acidic residues" evidence="1">
    <location>
        <begin position="1"/>
        <end position="22"/>
    </location>
</feature>
<evidence type="ECO:0000256" key="1">
    <source>
        <dbReference type="SAM" id="MobiDB-lite"/>
    </source>
</evidence>
<reference evidence="2 3" key="1">
    <citation type="submission" date="2014-04" db="EMBL/GenBank/DDBJ databases">
        <title>Evolutionary Origins and Diversification of the Mycorrhizal Mutualists.</title>
        <authorList>
            <consortium name="DOE Joint Genome Institute"/>
            <consortium name="Mycorrhizal Genomics Consortium"/>
            <person name="Kohler A."/>
            <person name="Kuo A."/>
            <person name="Nagy L.G."/>
            <person name="Floudas D."/>
            <person name="Copeland A."/>
            <person name="Barry K.W."/>
            <person name="Cichocki N."/>
            <person name="Veneault-Fourrey C."/>
            <person name="LaButti K."/>
            <person name="Lindquist E.A."/>
            <person name="Lipzen A."/>
            <person name="Lundell T."/>
            <person name="Morin E."/>
            <person name="Murat C."/>
            <person name="Riley R."/>
            <person name="Ohm R."/>
            <person name="Sun H."/>
            <person name="Tunlid A."/>
            <person name="Henrissat B."/>
            <person name="Grigoriev I.V."/>
            <person name="Hibbett D.S."/>
            <person name="Martin F."/>
        </authorList>
    </citation>
    <scope>NUCLEOTIDE SEQUENCE [LARGE SCALE GENOMIC DNA]</scope>
    <source>
        <strain evidence="2 3">Koide BX008</strain>
    </source>
</reference>
<proteinExistence type="predicted"/>
<dbReference type="HOGENOM" id="CLU_2922117_0_0_1"/>
<organism evidence="2 3">
    <name type="scientific">Amanita muscaria (strain Koide BX008)</name>
    <dbReference type="NCBI Taxonomy" id="946122"/>
    <lineage>
        <taxon>Eukaryota</taxon>
        <taxon>Fungi</taxon>
        <taxon>Dikarya</taxon>
        <taxon>Basidiomycota</taxon>
        <taxon>Agaricomycotina</taxon>
        <taxon>Agaricomycetes</taxon>
        <taxon>Agaricomycetidae</taxon>
        <taxon>Agaricales</taxon>
        <taxon>Pluteineae</taxon>
        <taxon>Amanitaceae</taxon>
        <taxon>Amanita</taxon>
    </lineage>
</organism>
<gene>
    <name evidence="2" type="ORF">M378DRAFT_160400</name>
</gene>
<dbReference type="AlphaFoldDB" id="A0A0C2XDE9"/>
<evidence type="ECO:0000313" key="2">
    <source>
        <dbReference type="EMBL" id="KIL66868.1"/>
    </source>
</evidence>
<protein>
    <submittedName>
        <fullName evidence="2">Uncharacterized protein</fullName>
    </submittedName>
</protein>
<dbReference type="InParanoid" id="A0A0C2XDE9"/>
<dbReference type="Proteomes" id="UP000054549">
    <property type="component" value="Unassembled WGS sequence"/>
</dbReference>
<evidence type="ECO:0000313" key="3">
    <source>
        <dbReference type="Proteomes" id="UP000054549"/>
    </source>
</evidence>
<feature type="region of interest" description="Disordered" evidence="1">
    <location>
        <begin position="1"/>
        <end position="40"/>
    </location>
</feature>
<dbReference type="EMBL" id="KN818234">
    <property type="protein sequence ID" value="KIL66868.1"/>
    <property type="molecule type" value="Genomic_DNA"/>
</dbReference>
<name>A0A0C2XDE9_AMAMK</name>
<keyword evidence="3" id="KW-1185">Reference proteome</keyword>
<sequence length="61" mass="7055">MADNVKARTEIYEISTNHHSENLSEEPGDPEQGQASSEWGMVQDLRWQRVPYLMTMDRAAF</sequence>
<accession>A0A0C2XDE9</accession>